<dbReference type="AlphaFoldDB" id="A0A494XHD4"/>
<accession>A0A494XHD4</accession>
<dbReference type="Proteomes" id="UP000280434">
    <property type="component" value="Unassembled WGS sequence"/>
</dbReference>
<evidence type="ECO:0000313" key="1">
    <source>
        <dbReference type="EMBL" id="RKP46963.1"/>
    </source>
</evidence>
<proteinExistence type="predicted"/>
<evidence type="ECO:0000313" key="2">
    <source>
        <dbReference type="Proteomes" id="UP000280434"/>
    </source>
</evidence>
<protein>
    <submittedName>
        <fullName evidence="1">Uncharacterized protein</fullName>
    </submittedName>
</protein>
<organism evidence="1 2">
    <name type="scientific">Trinickia fusca</name>
    <dbReference type="NCBI Taxonomy" id="2419777"/>
    <lineage>
        <taxon>Bacteria</taxon>
        <taxon>Pseudomonadati</taxon>
        <taxon>Pseudomonadota</taxon>
        <taxon>Betaproteobacteria</taxon>
        <taxon>Burkholderiales</taxon>
        <taxon>Burkholderiaceae</taxon>
        <taxon>Trinickia</taxon>
    </lineage>
</organism>
<gene>
    <name evidence="1" type="ORF">D7S89_16585</name>
</gene>
<dbReference type="Pfam" id="PF09844">
    <property type="entry name" value="DUF2071"/>
    <property type="match status" value="1"/>
</dbReference>
<name>A0A494XHD4_9BURK</name>
<dbReference type="EMBL" id="RBZV01000006">
    <property type="protein sequence ID" value="RKP46963.1"/>
    <property type="molecule type" value="Genomic_DNA"/>
</dbReference>
<reference evidence="1 2" key="1">
    <citation type="submission" date="2018-10" db="EMBL/GenBank/DDBJ databases">
        <title>Paraburkholderia sp. 7MK8-2, isolated from soil.</title>
        <authorList>
            <person name="Gao Z.-H."/>
            <person name="Qiu L.-H."/>
        </authorList>
    </citation>
    <scope>NUCLEOTIDE SEQUENCE [LARGE SCALE GENOMIC DNA]</scope>
    <source>
        <strain evidence="1 2">7MK8-2</strain>
    </source>
</reference>
<sequence length="287" mass="31354">MGNENKFVYPATGLRGAAANALVNCRPLLRTRRALLSRLPFLELASDVVNVVYCTWVVDVANVAHLVPPGVALSQREGKALFTILTYAHRHFGPRIAGPLRRLFPSPLQSNWRLYVDTFPGGTGSSSSSTVLFVKNVFDHPLYAIGTRLFSDALPSHLAQRFEHTVSEGRFHTILSGGGGSAPDFRCDTVSAIERALPTSLKPFFDSWRSAVTFLCLQHGAIAYVEDGARLAHARIDLPIDIDTVQALEPVGSLVGGDFLERIGAVDQPFCFVVPKVAFRVLSERLI</sequence>
<keyword evidence="2" id="KW-1185">Reference proteome</keyword>
<dbReference type="InterPro" id="IPR018644">
    <property type="entry name" value="DUF2071"/>
</dbReference>
<dbReference type="OrthoDB" id="700978at2"/>
<comment type="caution">
    <text evidence="1">The sequence shown here is derived from an EMBL/GenBank/DDBJ whole genome shotgun (WGS) entry which is preliminary data.</text>
</comment>